<protein>
    <recommendedName>
        <fullName evidence="1">DUF6046 domain-containing protein</fullName>
    </recommendedName>
</protein>
<gene>
    <name evidence="2" type="ORF">SAMN04515674_101475</name>
</gene>
<dbReference type="RefSeq" id="WP_092011478.1">
    <property type="nucleotide sequence ID" value="NZ_JBHUFO010000032.1"/>
</dbReference>
<feature type="domain" description="DUF6046" evidence="1">
    <location>
        <begin position="28"/>
        <end position="149"/>
    </location>
</feature>
<dbReference type="Pfam" id="PF19512">
    <property type="entry name" value="DUF6046"/>
    <property type="match status" value="1"/>
</dbReference>
<dbReference type="EMBL" id="FOXH01000001">
    <property type="protein sequence ID" value="SFP13760.1"/>
    <property type="molecule type" value="Genomic_DNA"/>
</dbReference>
<evidence type="ECO:0000313" key="3">
    <source>
        <dbReference type="Proteomes" id="UP000199306"/>
    </source>
</evidence>
<name>A0A1I5MW70_9BACT</name>
<proteinExistence type="predicted"/>
<reference evidence="2 3" key="1">
    <citation type="submission" date="2016-10" db="EMBL/GenBank/DDBJ databases">
        <authorList>
            <person name="de Groot N.N."/>
        </authorList>
    </citation>
    <scope>NUCLEOTIDE SEQUENCE [LARGE SCALE GENOMIC DNA]</scope>
    <source>
        <strain evidence="3">E92,LMG 26720,CCM 7988</strain>
    </source>
</reference>
<organism evidence="2 3">
    <name type="scientific">Pseudarcicella hirudinis</name>
    <dbReference type="NCBI Taxonomy" id="1079859"/>
    <lineage>
        <taxon>Bacteria</taxon>
        <taxon>Pseudomonadati</taxon>
        <taxon>Bacteroidota</taxon>
        <taxon>Cytophagia</taxon>
        <taxon>Cytophagales</taxon>
        <taxon>Flectobacillaceae</taxon>
        <taxon>Pseudarcicella</taxon>
    </lineage>
</organism>
<keyword evidence="3" id="KW-1185">Reference proteome</keyword>
<evidence type="ECO:0000259" key="1">
    <source>
        <dbReference type="Pfam" id="PF19512"/>
    </source>
</evidence>
<sequence length="150" mass="17056">MEIKNALGIPMRLPVGFAKPETPADIWWFPVEPLVTLAKQKFIVATPLANSKYYRGTVKELFSDGDYGITIEGSIIDISPANYGEKDERNINKLKDFLDYNRSLLIYCDLTTDFGISHIAIQQIPRLQMQGNRLDYIVQGLSDQIFELLN</sequence>
<dbReference type="InterPro" id="IPR046109">
    <property type="entry name" value="DUF6046"/>
</dbReference>
<dbReference type="AlphaFoldDB" id="A0A1I5MW70"/>
<accession>A0A1I5MW70</accession>
<dbReference type="Proteomes" id="UP000199306">
    <property type="component" value="Unassembled WGS sequence"/>
</dbReference>
<dbReference type="STRING" id="1079859.SAMN04515674_101475"/>
<evidence type="ECO:0000313" key="2">
    <source>
        <dbReference type="EMBL" id="SFP13760.1"/>
    </source>
</evidence>